<evidence type="ECO:0000313" key="1">
    <source>
        <dbReference type="EMBL" id="KPV51195.1"/>
    </source>
</evidence>
<keyword evidence="2" id="KW-1185">Reference proteome</keyword>
<accession>A0A0P9F3X1</accession>
<protein>
    <submittedName>
        <fullName evidence="1">Uncharacterized protein</fullName>
    </submittedName>
</protein>
<dbReference type="Proteomes" id="UP000050509">
    <property type="component" value="Unassembled WGS sequence"/>
</dbReference>
<dbReference type="Gene3D" id="1.10.10.60">
    <property type="entry name" value="Homeodomain-like"/>
    <property type="match status" value="1"/>
</dbReference>
<reference evidence="1 2" key="1">
    <citation type="submission" date="2015-09" db="EMBL/GenBank/DDBJ databases">
        <title>Draft genome sequence of Kouleothrix aurantiaca JCM 19913.</title>
        <authorList>
            <person name="Hemp J."/>
        </authorList>
    </citation>
    <scope>NUCLEOTIDE SEQUENCE [LARGE SCALE GENOMIC DNA]</scope>
    <source>
        <strain evidence="1 2">COM-B</strain>
    </source>
</reference>
<organism evidence="1 2">
    <name type="scientific">Kouleothrix aurantiaca</name>
    <dbReference type="NCBI Taxonomy" id="186479"/>
    <lineage>
        <taxon>Bacteria</taxon>
        <taxon>Bacillati</taxon>
        <taxon>Chloroflexota</taxon>
        <taxon>Chloroflexia</taxon>
        <taxon>Chloroflexales</taxon>
        <taxon>Roseiflexineae</taxon>
        <taxon>Roseiflexaceae</taxon>
        <taxon>Kouleothrix</taxon>
    </lineage>
</organism>
<gene>
    <name evidence="1" type="ORF">SE17_22600</name>
</gene>
<evidence type="ECO:0000313" key="2">
    <source>
        <dbReference type="Proteomes" id="UP000050509"/>
    </source>
</evidence>
<proteinExistence type="predicted"/>
<dbReference type="SUPFAM" id="SSF109709">
    <property type="entry name" value="KorB DNA-binding domain-like"/>
    <property type="match status" value="1"/>
</dbReference>
<comment type="caution">
    <text evidence="1">The sequence shown here is derived from an EMBL/GenBank/DDBJ whole genome shotgun (WGS) entry which is preliminary data.</text>
</comment>
<dbReference type="EMBL" id="LJCR01001025">
    <property type="protein sequence ID" value="KPV51195.1"/>
    <property type="molecule type" value="Genomic_DNA"/>
</dbReference>
<name>A0A0P9F3X1_9CHLR</name>
<dbReference type="AlphaFoldDB" id="A0A0P9F3X1"/>
<sequence length="107" mass="11819">MPRQLQIPHEVICAAYLAGSSTVVLAQRFGCSPTTIAKCLRSSGVALRRARFAPIPIDAAELRRAYLDEHLPIAQIAARFGISPGTVSNKRRAFGIPLRPRRRVWGR</sequence>